<feature type="region of interest" description="Disordered" evidence="5">
    <location>
        <begin position="216"/>
        <end position="236"/>
    </location>
</feature>
<accession>A0A6J1D5F8</accession>
<evidence type="ECO:0000256" key="2">
    <source>
        <dbReference type="ARBA" id="ARBA00022737"/>
    </source>
</evidence>
<dbReference type="RefSeq" id="XP_022148577.1">
    <property type="nucleotide sequence ID" value="XM_022292885.1"/>
</dbReference>
<keyword evidence="3" id="KW-0238">DNA-binding</keyword>
<feature type="domain" description="Myb-like" evidence="6">
    <location>
        <begin position="63"/>
        <end position="113"/>
    </location>
</feature>
<reference evidence="9" key="1">
    <citation type="submission" date="2025-08" db="UniProtKB">
        <authorList>
            <consortium name="RefSeq"/>
        </authorList>
    </citation>
    <scope>IDENTIFICATION</scope>
    <source>
        <strain evidence="9">OHB3-1</strain>
    </source>
</reference>
<keyword evidence="8" id="KW-1185">Reference proteome</keyword>
<sequence>MMPRSPSVDENGLKKGPWTAEEDRKLVDYIEKHGHGSWRALPKLAGLNRCGKSCRLRWTNYLRPDIKRGNFSDEEEEIIINLHAALGNKWSIIASHLPGRTDNEIKNFWNTHLKKKLLQMGIDPVTHMPRTDHHLNILSNFHHLLSLPSAPWDSPFRLHSEATQLAKVHLLQNLLQILSSHSSDHLFTSNSLFSGQQIPDPIYNLPIGSSLQSFQNLESSQQQPLSRDDYTTSSLGFGNDNDRVETFYDMNHSSDSLPNLVSVSPECSKIPTAIKDHWDDCMDDESSYSYWKHVEE</sequence>
<dbReference type="GO" id="GO:0003677">
    <property type="term" value="F:DNA binding"/>
    <property type="evidence" value="ECO:0007669"/>
    <property type="project" value="UniProtKB-KW"/>
</dbReference>
<keyword evidence="4" id="KW-0539">Nucleus</keyword>
<dbReference type="InterPro" id="IPR009057">
    <property type="entry name" value="Homeodomain-like_sf"/>
</dbReference>
<dbReference type="SUPFAM" id="SSF46689">
    <property type="entry name" value="Homeodomain-like"/>
    <property type="match status" value="1"/>
</dbReference>
<evidence type="ECO:0000259" key="7">
    <source>
        <dbReference type="PROSITE" id="PS51294"/>
    </source>
</evidence>
<dbReference type="FunFam" id="1.10.10.60:FF:000349">
    <property type="entry name" value="Transcription factor MYB39"/>
    <property type="match status" value="1"/>
</dbReference>
<dbReference type="InterPro" id="IPR015495">
    <property type="entry name" value="Myb_TF_plants"/>
</dbReference>
<evidence type="ECO:0000313" key="8">
    <source>
        <dbReference type="Proteomes" id="UP000504603"/>
    </source>
</evidence>
<dbReference type="PANTHER" id="PTHR47994:SF5">
    <property type="entry name" value="F14D16.11-RELATED"/>
    <property type="match status" value="1"/>
</dbReference>
<feature type="domain" description="HTH myb-type" evidence="7">
    <location>
        <begin position="63"/>
        <end position="117"/>
    </location>
</feature>
<dbReference type="GO" id="GO:0005634">
    <property type="term" value="C:nucleus"/>
    <property type="evidence" value="ECO:0007669"/>
    <property type="project" value="UniProtKB-SubCell"/>
</dbReference>
<dbReference type="Proteomes" id="UP000504603">
    <property type="component" value="Unplaced"/>
</dbReference>
<evidence type="ECO:0000256" key="1">
    <source>
        <dbReference type="ARBA" id="ARBA00004123"/>
    </source>
</evidence>
<dbReference type="Pfam" id="PF00249">
    <property type="entry name" value="Myb_DNA-binding"/>
    <property type="match status" value="2"/>
</dbReference>
<proteinExistence type="predicted"/>
<dbReference type="PROSITE" id="PS50090">
    <property type="entry name" value="MYB_LIKE"/>
    <property type="match status" value="2"/>
</dbReference>
<dbReference type="PROSITE" id="PS51294">
    <property type="entry name" value="HTH_MYB"/>
    <property type="match status" value="2"/>
</dbReference>
<name>A0A6J1D5F8_MOMCH</name>
<comment type="subcellular location">
    <subcellularLocation>
        <location evidence="1">Nucleus</location>
    </subcellularLocation>
</comment>
<dbReference type="OrthoDB" id="2143914at2759"/>
<protein>
    <submittedName>
        <fullName evidence="9">Transcription factor MYB41-like</fullName>
    </submittedName>
</protein>
<feature type="domain" description="HTH myb-type" evidence="7">
    <location>
        <begin position="10"/>
        <end position="62"/>
    </location>
</feature>
<evidence type="ECO:0000256" key="3">
    <source>
        <dbReference type="ARBA" id="ARBA00023125"/>
    </source>
</evidence>
<dbReference type="SMART" id="SM00717">
    <property type="entry name" value="SANT"/>
    <property type="match status" value="2"/>
</dbReference>
<dbReference type="InterPro" id="IPR001005">
    <property type="entry name" value="SANT/Myb"/>
</dbReference>
<organism evidence="8 9">
    <name type="scientific">Momordica charantia</name>
    <name type="common">Bitter gourd</name>
    <name type="synonym">Balsam pear</name>
    <dbReference type="NCBI Taxonomy" id="3673"/>
    <lineage>
        <taxon>Eukaryota</taxon>
        <taxon>Viridiplantae</taxon>
        <taxon>Streptophyta</taxon>
        <taxon>Embryophyta</taxon>
        <taxon>Tracheophyta</taxon>
        <taxon>Spermatophyta</taxon>
        <taxon>Magnoliopsida</taxon>
        <taxon>eudicotyledons</taxon>
        <taxon>Gunneridae</taxon>
        <taxon>Pentapetalae</taxon>
        <taxon>rosids</taxon>
        <taxon>fabids</taxon>
        <taxon>Cucurbitales</taxon>
        <taxon>Cucurbitaceae</taxon>
        <taxon>Momordiceae</taxon>
        <taxon>Momordica</taxon>
    </lineage>
</organism>
<evidence type="ECO:0000259" key="6">
    <source>
        <dbReference type="PROSITE" id="PS50090"/>
    </source>
</evidence>
<dbReference type="InterPro" id="IPR017930">
    <property type="entry name" value="Myb_dom"/>
</dbReference>
<feature type="domain" description="Myb-like" evidence="6">
    <location>
        <begin position="10"/>
        <end position="62"/>
    </location>
</feature>
<keyword evidence="2" id="KW-0677">Repeat</keyword>
<dbReference type="Gene3D" id="1.10.10.60">
    <property type="entry name" value="Homeodomain-like"/>
    <property type="match status" value="2"/>
</dbReference>
<evidence type="ECO:0000256" key="5">
    <source>
        <dbReference type="SAM" id="MobiDB-lite"/>
    </source>
</evidence>
<dbReference type="AlphaFoldDB" id="A0A6J1D5F8"/>
<evidence type="ECO:0000256" key="4">
    <source>
        <dbReference type="ARBA" id="ARBA00023242"/>
    </source>
</evidence>
<dbReference type="PANTHER" id="PTHR47994">
    <property type="entry name" value="F14D16.11-RELATED"/>
    <property type="match status" value="1"/>
</dbReference>
<dbReference type="FunFam" id="1.10.10.60:FF:000001">
    <property type="entry name" value="MYB-related transcription factor"/>
    <property type="match status" value="1"/>
</dbReference>
<dbReference type="KEGG" id="mcha:111017208"/>
<dbReference type="GeneID" id="111017208"/>
<dbReference type="CDD" id="cd00167">
    <property type="entry name" value="SANT"/>
    <property type="match status" value="2"/>
</dbReference>
<gene>
    <name evidence="9" type="primary">LOC111017208</name>
</gene>
<evidence type="ECO:0000313" key="9">
    <source>
        <dbReference type="RefSeq" id="XP_022148577.1"/>
    </source>
</evidence>